<keyword evidence="2" id="KW-1185">Reference proteome</keyword>
<reference evidence="1" key="1">
    <citation type="submission" date="2023-03" db="EMBL/GenBank/DDBJ databases">
        <title>Massive genome expansion in bonnet fungi (Mycena s.s.) driven by repeated elements and novel gene families across ecological guilds.</title>
        <authorList>
            <consortium name="Lawrence Berkeley National Laboratory"/>
            <person name="Harder C.B."/>
            <person name="Miyauchi S."/>
            <person name="Viragh M."/>
            <person name="Kuo A."/>
            <person name="Thoen E."/>
            <person name="Andreopoulos B."/>
            <person name="Lu D."/>
            <person name="Skrede I."/>
            <person name="Drula E."/>
            <person name="Henrissat B."/>
            <person name="Morin E."/>
            <person name="Kohler A."/>
            <person name="Barry K."/>
            <person name="LaButti K."/>
            <person name="Morin E."/>
            <person name="Salamov A."/>
            <person name="Lipzen A."/>
            <person name="Mereny Z."/>
            <person name="Hegedus B."/>
            <person name="Baldrian P."/>
            <person name="Stursova M."/>
            <person name="Weitz H."/>
            <person name="Taylor A."/>
            <person name="Grigoriev I.V."/>
            <person name="Nagy L.G."/>
            <person name="Martin F."/>
            <person name="Kauserud H."/>
        </authorList>
    </citation>
    <scope>NUCLEOTIDE SEQUENCE</scope>
    <source>
        <strain evidence="1">CBHHK067</strain>
    </source>
</reference>
<accession>A0AAD7CSR6</accession>
<gene>
    <name evidence="1" type="ORF">B0H17DRAFT_1337060</name>
</gene>
<dbReference type="AlphaFoldDB" id="A0AAD7CSR6"/>
<proteinExistence type="predicted"/>
<evidence type="ECO:0000313" key="1">
    <source>
        <dbReference type="EMBL" id="KAJ7662359.1"/>
    </source>
</evidence>
<name>A0AAD7CSR6_MYCRO</name>
<evidence type="ECO:0000313" key="2">
    <source>
        <dbReference type="Proteomes" id="UP001221757"/>
    </source>
</evidence>
<comment type="caution">
    <text evidence="1">The sequence shown here is derived from an EMBL/GenBank/DDBJ whole genome shotgun (WGS) entry which is preliminary data.</text>
</comment>
<organism evidence="1 2">
    <name type="scientific">Mycena rosella</name>
    <name type="common">Pink bonnet</name>
    <name type="synonym">Agaricus rosellus</name>
    <dbReference type="NCBI Taxonomy" id="1033263"/>
    <lineage>
        <taxon>Eukaryota</taxon>
        <taxon>Fungi</taxon>
        <taxon>Dikarya</taxon>
        <taxon>Basidiomycota</taxon>
        <taxon>Agaricomycotina</taxon>
        <taxon>Agaricomycetes</taxon>
        <taxon>Agaricomycetidae</taxon>
        <taxon>Agaricales</taxon>
        <taxon>Marasmiineae</taxon>
        <taxon>Mycenaceae</taxon>
        <taxon>Mycena</taxon>
    </lineage>
</organism>
<dbReference type="Proteomes" id="UP001221757">
    <property type="component" value="Unassembled WGS sequence"/>
</dbReference>
<sequence length="276" mass="30606">MPLCRHPHGPSYRAVFAAIGRSLHAEHACSSPGAPCALRACTFPASSLNRSSGTRRHCTQPRRRVPVWKMRWRYLVAKPSSSLSATEAHTADIRPGMLHVPVPLPRPDAVPIPPHPKLIAPVDRRGVSIPILALVSLRYRTPLPRLLALVERRRHSYSTAVTVRTHPACLPSPISPPTLDSRRFVPRDPQFIRPSTIARVADSEIRARVARCTYGQRAAAAMGYTTRRSHALLSSSHLSSPACPWRVRYRARYRGRCVQEGRGGVTRRCGTGRKGE</sequence>
<dbReference type="EMBL" id="JARKIE010000242">
    <property type="protein sequence ID" value="KAJ7662359.1"/>
    <property type="molecule type" value="Genomic_DNA"/>
</dbReference>
<protein>
    <submittedName>
        <fullName evidence="1">Uncharacterized protein</fullName>
    </submittedName>
</protein>